<keyword evidence="5 13" id="KW-0349">Heme</keyword>
<evidence type="ECO:0000256" key="8">
    <source>
        <dbReference type="ARBA" id="ARBA00022848"/>
    </source>
</evidence>
<dbReference type="InterPro" id="IPR001128">
    <property type="entry name" value="Cyt_P450"/>
</dbReference>
<dbReference type="SUPFAM" id="SSF48264">
    <property type="entry name" value="Cytochrome P450"/>
    <property type="match status" value="1"/>
</dbReference>
<feature type="binding site" description="axial binding residue" evidence="13">
    <location>
        <position position="447"/>
    </location>
    <ligand>
        <name>heme</name>
        <dbReference type="ChEBI" id="CHEBI:30413"/>
    </ligand>
    <ligandPart>
        <name>Fe</name>
        <dbReference type="ChEBI" id="CHEBI:18248"/>
    </ligandPart>
</feature>
<dbReference type="PANTHER" id="PTHR24292">
    <property type="entry name" value="CYTOCHROME P450"/>
    <property type="match status" value="1"/>
</dbReference>
<dbReference type="OMA" id="WKRHGVK"/>
<name>B4J493_DROGR</name>
<dbReference type="PROSITE" id="PS00086">
    <property type="entry name" value="CYTOCHROME_P450"/>
    <property type="match status" value="1"/>
</dbReference>
<dbReference type="InterPro" id="IPR036396">
    <property type="entry name" value="Cyt_P450_sf"/>
</dbReference>
<evidence type="ECO:0000256" key="12">
    <source>
        <dbReference type="ARBA" id="ARBA00023136"/>
    </source>
</evidence>
<dbReference type="EMBL" id="CH916367">
    <property type="protein sequence ID" value="EDW00573.1"/>
    <property type="molecule type" value="Genomic_DNA"/>
</dbReference>
<dbReference type="Gene3D" id="1.10.630.10">
    <property type="entry name" value="Cytochrome P450"/>
    <property type="match status" value="1"/>
</dbReference>
<dbReference type="HOGENOM" id="CLU_001570_5_2_1"/>
<evidence type="ECO:0000256" key="3">
    <source>
        <dbReference type="ARBA" id="ARBA00004406"/>
    </source>
</evidence>
<keyword evidence="12" id="KW-0472">Membrane</keyword>
<evidence type="ECO:0000256" key="13">
    <source>
        <dbReference type="PIRSR" id="PIRSR602401-1"/>
    </source>
</evidence>
<keyword evidence="8" id="KW-0492">Microsome</keyword>
<accession>B4J493</accession>
<dbReference type="KEGG" id="dgr:6559370"/>
<dbReference type="PRINTS" id="PR00385">
    <property type="entry name" value="P450"/>
</dbReference>
<dbReference type="InParanoid" id="B4J493"/>
<dbReference type="PANTHER" id="PTHR24292:SF45">
    <property type="entry name" value="CYTOCHROME P450 6G1-RELATED"/>
    <property type="match status" value="1"/>
</dbReference>
<evidence type="ECO:0000256" key="7">
    <source>
        <dbReference type="ARBA" id="ARBA00022824"/>
    </source>
</evidence>
<organism evidence="16">
    <name type="scientific">Drosophila grimshawi</name>
    <name type="common">Hawaiian fruit fly</name>
    <name type="synonym">Idiomyia grimshawi</name>
    <dbReference type="NCBI Taxonomy" id="7222"/>
    <lineage>
        <taxon>Eukaryota</taxon>
        <taxon>Metazoa</taxon>
        <taxon>Ecdysozoa</taxon>
        <taxon>Arthropoda</taxon>
        <taxon>Hexapoda</taxon>
        <taxon>Insecta</taxon>
        <taxon>Pterygota</taxon>
        <taxon>Neoptera</taxon>
        <taxon>Endopterygota</taxon>
        <taxon>Diptera</taxon>
        <taxon>Brachycera</taxon>
        <taxon>Muscomorpha</taxon>
        <taxon>Ephydroidea</taxon>
        <taxon>Drosophilidae</taxon>
        <taxon>Drosophila</taxon>
        <taxon>Hawaiian Drosophila</taxon>
    </lineage>
</organism>
<keyword evidence="16" id="KW-1185">Reference proteome</keyword>
<dbReference type="InterPro" id="IPR050476">
    <property type="entry name" value="Insect_CytP450_Detox"/>
</dbReference>
<dbReference type="GO" id="GO:0046701">
    <property type="term" value="P:insecticide catabolic process"/>
    <property type="evidence" value="ECO:0007669"/>
    <property type="project" value="TreeGrafter"/>
</dbReference>
<evidence type="ECO:0000313" key="16">
    <source>
        <dbReference type="Proteomes" id="UP000001070"/>
    </source>
</evidence>
<dbReference type="Proteomes" id="UP000001070">
    <property type="component" value="Unassembled WGS sequence"/>
</dbReference>
<evidence type="ECO:0000256" key="4">
    <source>
        <dbReference type="ARBA" id="ARBA00010617"/>
    </source>
</evidence>
<evidence type="ECO:0000256" key="10">
    <source>
        <dbReference type="ARBA" id="ARBA00023004"/>
    </source>
</evidence>
<evidence type="ECO:0000256" key="9">
    <source>
        <dbReference type="ARBA" id="ARBA00023002"/>
    </source>
</evidence>
<dbReference type="GO" id="GO:0004497">
    <property type="term" value="F:monooxygenase activity"/>
    <property type="evidence" value="ECO:0007669"/>
    <property type="project" value="UniProtKB-KW"/>
</dbReference>
<dbReference type="PhylomeDB" id="B4J493"/>
<dbReference type="SMR" id="B4J493"/>
<sequence>MSTEVLLLIASLAIIFYVWQRRAFNFWQRLGVKHIPPSPIIGNLNSLLTGRASFLEQISLLHNTKGFENEPVVGIYLFNRPGLLVKDLDLVKTIMIKKFNYFVNRAMKTDHHHDVLGTNNIFFLHGQPWRDLRYKLSPFFTSGKMKQMYPLMVEIGKDLEKYLDKLPKGSMLKIKDVCGRFTTDLIATTAFGLKANALGSAKNEFYENNKAIFQVSLRRGIDFAIIFALPMLVSLARTKLFPKQTADFVRRIIKYALDEREKSGQRRNDLIDILLAMKHEAKSDKPLDFDYLVAQAALFQTAGYETSASTMTMALFELVHHPEMQERLRTEIREYFGDKQSIDFDGIHQMPYLNQVVNETLRKYPIVGYAERECVQPATGEKFNLAPYYDLELPHGTPVYVATLAIHRDPQYWPDPEKFDPDRFAAENRDNLNMDAYMPFGIGPRNCVGMRLGLLQAKLGLVHLLRHHRVIKDEKTTSLADFKLCNFSAVIAPKDEICLQLQRT</sequence>
<keyword evidence="10 13" id="KW-0408">Iron</keyword>
<dbReference type="FunCoup" id="B4J493">
    <property type="interactions" value="10"/>
</dbReference>
<gene>
    <name evidence="15" type="primary">Dgri\GH20935</name>
    <name evidence="15" type="ORF">Dgri_GH20935</name>
</gene>
<dbReference type="PRINTS" id="PR00463">
    <property type="entry name" value="EP450I"/>
</dbReference>
<comment type="similarity">
    <text evidence="4 14">Belongs to the cytochrome P450 family.</text>
</comment>
<dbReference type="CDD" id="cd11056">
    <property type="entry name" value="CYP6-like"/>
    <property type="match status" value="1"/>
</dbReference>
<keyword evidence="6 13" id="KW-0479">Metal-binding</keyword>
<dbReference type="GO" id="GO:0005789">
    <property type="term" value="C:endoplasmic reticulum membrane"/>
    <property type="evidence" value="ECO:0007669"/>
    <property type="project" value="UniProtKB-SubCell"/>
</dbReference>
<evidence type="ECO:0000313" key="15">
    <source>
        <dbReference type="EMBL" id="EDW00573.1"/>
    </source>
</evidence>
<evidence type="ECO:0000256" key="5">
    <source>
        <dbReference type="ARBA" id="ARBA00022617"/>
    </source>
</evidence>
<reference evidence="15 16" key="1">
    <citation type="journal article" date="2007" name="Nature">
        <title>Evolution of genes and genomes on the Drosophila phylogeny.</title>
        <authorList>
            <consortium name="Drosophila 12 Genomes Consortium"/>
            <person name="Clark A.G."/>
            <person name="Eisen M.B."/>
            <person name="Smith D.R."/>
            <person name="Bergman C.M."/>
            <person name="Oliver B."/>
            <person name="Markow T.A."/>
            <person name="Kaufman T.C."/>
            <person name="Kellis M."/>
            <person name="Gelbart W."/>
            <person name="Iyer V.N."/>
            <person name="Pollard D.A."/>
            <person name="Sackton T.B."/>
            <person name="Larracuente A.M."/>
            <person name="Singh N.D."/>
            <person name="Abad J.P."/>
            <person name="Abt D.N."/>
            <person name="Adryan B."/>
            <person name="Aguade M."/>
            <person name="Akashi H."/>
            <person name="Anderson W.W."/>
            <person name="Aquadro C.F."/>
            <person name="Ardell D.H."/>
            <person name="Arguello R."/>
            <person name="Artieri C.G."/>
            <person name="Barbash D.A."/>
            <person name="Barker D."/>
            <person name="Barsanti P."/>
            <person name="Batterham P."/>
            <person name="Batzoglou S."/>
            <person name="Begun D."/>
            <person name="Bhutkar A."/>
            <person name="Blanco E."/>
            <person name="Bosak S.A."/>
            <person name="Bradley R.K."/>
            <person name="Brand A.D."/>
            <person name="Brent M.R."/>
            <person name="Brooks A.N."/>
            <person name="Brown R.H."/>
            <person name="Butlin R.K."/>
            <person name="Caggese C."/>
            <person name="Calvi B.R."/>
            <person name="Bernardo de Carvalho A."/>
            <person name="Caspi A."/>
            <person name="Castrezana S."/>
            <person name="Celniker S.E."/>
            <person name="Chang J.L."/>
            <person name="Chapple C."/>
            <person name="Chatterji S."/>
            <person name="Chinwalla A."/>
            <person name="Civetta A."/>
            <person name="Clifton S.W."/>
            <person name="Comeron J.M."/>
            <person name="Costello J.C."/>
            <person name="Coyne J.A."/>
            <person name="Daub J."/>
            <person name="David R.G."/>
            <person name="Delcher A.L."/>
            <person name="Delehaunty K."/>
            <person name="Do C.B."/>
            <person name="Ebling H."/>
            <person name="Edwards K."/>
            <person name="Eickbush T."/>
            <person name="Evans J.D."/>
            <person name="Filipski A."/>
            <person name="Findeiss S."/>
            <person name="Freyhult E."/>
            <person name="Fulton L."/>
            <person name="Fulton R."/>
            <person name="Garcia A.C."/>
            <person name="Gardiner A."/>
            <person name="Garfield D.A."/>
            <person name="Garvin B.E."/>
            <person name="Gibson G."/>
            <person name="Gilbert D."/>
            <person name="Gnerre S."/>
            <person name="Godfrey J."/>
            <person name="Good R."/>
            <person name="Gotea V."/>
            <person name="Gravely B."/>
            <person name="Greenberg A.J."/>
            <person name="Griffiths-Jones S."/>
            <person name="Gross S."/>
            <person name="Guigo R."/>
            <person name="Gustafson E.A."/>
            <person name="Haerty W."/>
            <person name="Hahn M.W."/>
            <person name="Halligan D.L."/>
            <person name="Halpern A.L."/>
            <person name="Halter G.M."/>
            <person name="Han M.V."/>
            <person name="Heger A."/>
            <person name="Hillier L."/>
            <person name="Hinrichs A.S."/>
            <person name="Holmes I."/>
            <person name="Hoskins R.A."/>
            <person name="Hubisz M.J."/>
            <person name="Hultmark D."/>
            <person name="Huntley M.A."/>
            <person name="Jaffe D.B."/>
            <person name="Jagadeeshan S."/>
            <person name="Jeck W.R."/>
            <person name="Johnson J."/>
            <person name="Jones C.D."/>
            <person name="Jordan W.C."/>
            <person name="Karpen G.H."/>
            <person name="Kataoka E."/>
            <person name="Keightley P.D."/>
            <person name="Kheradpour P."/>
            <person name="Kirkness E.F."/>
            <person name="Koerich L.B."/>
            <person name="Kristiansen K."/>
            <person name="Kudrna D."/>
            <person name="Kulathinal R.J."/>
            <person name="Kumar S."/>
            <person name="Kwok R."/>
            <person name="Lander E."/>
            <person name="Langley C.H."/>
            <person name="Lapoint R."/>
            <person name="Lazzaro B.P."/>
            <person name="Lee S.J."/>
            <person name="Levesque L."/>
            <person name="Li R."/>
            <person name="Lin C.F."/>
            <person name="Lin M.F."/>
            <person name="Lindblad-Toh K."/>
            <person name="Llopart A."/>
            <person name="Long M."/>
            <person name="Low L."/>
            <person name="Lozovsky E."/>
            <person name="Lu J."/>
            <person name="Luo M."/>
            <person name="Machado C.A."/>
            <person name="Makalowski W."/>
            <person name="Marzo M."/>
            <person name="Matsuda M."/>
            <person name="Matzkin L."/>
            <person name="McAllister B."/>
            <person name="McBride C.S."/>
            <person name="McKernan B."/>
            <person name="McKernan K."/>
            <person name="Mendez-Lago M."/>
            <person name="Minx P."/>
            <person name="Mollenhauer M.U."/>
            <person name="Montooth K."/>
            <person name="Mount S.M."/>
            <person name="Mu X."/>
            <person name="Myers E."/>
            <person name="Negre B."/>
            <person name="Newfeld S."/>
            <person name="Nielsen R."/>
            <person name="Noor M.A."/>
            <person name="O'Grady P."/>
            <person name="Pachter L."/>
            <person name="Papaceit M."/>
            <person name="Parisi M.J."/>
            <person name="Parisi M."/>
            <person name="Parts L."/>
            <person name="Pedersen J.S."/>
            <person name="Pesole G."/>
            <person name="Phillippy A.M."/>
            <person name="Ponting C.P."/>
            <person name="Pop M."/>
            <person name="Porcelli D."/>
            <person name="Powell J.R."/>
            <person name="Prohaska S."/>
            <person name="Pruitt K."/>
            <person name="Puig M."/>
            <person name="Quesneville H."/>
            <person name="Ram K.R."/>
            <person name="Rand D."/>
            <person name="Rasmussen M.D."/>
            <person name="Reed L.K."/>
            <person name="Reenan R."/>
            <person name="Reily A."/>
            <person name="Remington K.A."/>
            <person name="Rieger T.T."/>
            <person name="Ritchie M.G."/>
            <person name="Robin C."/>
            <person name="Rogers Y.H."/>
            <person name="Rohde C."/>
            <person name="Rozas J."/>
            <person name="Rubenfield M.J."/>
            <person name="Ruiz A."/>
            <person name="Russo S."/>
            <person name="Salzberg S.L."/>
            <person name="Sanchez-Gracia A."/>
            <person name="Saranga D.J."/>
            <person name="Sato H."/>
            <person name="Schaeffer S.W."/>
            <person name="Schatz M.C."/>
            <person name="Schlenke T."/>
            <person name="Schwartz R."/>
            <person name="Segarra C."/>
            <person name="Singh R.S."/>
            <person name="Sirot L."/>
            <person name="Sirota M."/>
            <person name="Sisneros N.B."/>
            <person name="Smith C.D."/>
            <person name="Smith T.F."/>
            <person name="Spieth J."/>
            <person name="Stage D.E."/>
            <person name="Stark A."/>
            <person name="Stephan W."/>
            <person name="Strausberg R.L."/>
            <person name="Strempel S."/>
            <person name="Sturgill D."/>
            <person name="Sutton G."/>
            <person name="Sutton G.G."/>
            <person name="Tao W."/>
            <person name="Teichmann S."/>
            <person name="Tobari Y.N."/>
            <person name="Tomimura Y."/>
            <person name="Tsolas J.M."/>
            <person name="Valente V.L."/>
            <person name="Venter E."/>
            <person name="Venter J.C."/>
            <person name="Vicario S."/>
            <person name="Vieira F.G."/>
            <person name="Vilella A.J."/>
            <person name="Villasante A."/>
            <person name="Walenz B."/>
            <person name="Wang J."/>
            <person name="Wasserman M."/>
            <person name="Watts T."/>
            <person name="Wilson D."/>
            <person name="Wilson R.K."/>
            <person name="Wing R.A."/>
            <person name="Wolfner M.F."/>
            <person name="Wong A."/>
            <person name="Wong G.K."/>
            <person name="Wu C.I."/>
            <person name="Wu G."/>
            <person name="Yamamoto D."/>
            <person name="Yang H.P."/>
            <person name="Yang S.P."/>
            <person name="Yorke J.A."/>
            <person name="Yoshida K."/>
            <person name="Zdobnov E."/>
            <person name="Zhang P."/>
            <person name="Zhang Y."/>
            <person name="Zimin A.V."/>
            <person name="Baldwin J."/>
            <person name="Abdouelleil A."/>
            <person name="Abdulkadir J."/>
            <person name="Abebe A."/>
            <person name="Abera B."/>
            <person name="Abreu J."/>
            <person name="Acer S.C."/>
            <person name="Aftuck L."/>
            <person name="Alexander A."/>
            <person name="An P."/>
            <person name="Anderson E."/>
            <person name="Anderson S."/>
            <person name="Arachi H."/>
            <person name="Azer M."/>
            <person name="Bachantsang P."/>
            <person name="Barry A."/>
            <person name="Bayul T."/>
            <person name="Berlin A."/>
            <person name="Bessette D."/>
            <person name="Bloom T."/>
            <person name="Blye J."/>
            <person name="Boguslavskiy L."/>
            <person name="Bonnet C."/>
            <person name="Boukhgalter B."/>
            <person name="Bourzgui I."/>
            <person name="Brown A."/>
            <person name="Cahill P."/>
            <person name="Channer S."/>
            <person name="Cheshatsang Y."/>
            <person name="Chuda L."/>
            <person name="Citroen M."/>
            <person name="Collymore A."/>
            <person name="Cooke P."/>
            <person name="Costello M."/>
            <person name="D'Aco K."/>
            <person name="Daza R."/>
            <person name="De Haan G."/>
            <person name="DeGray S."/>
            <person name="DeMaso C."/>
            <person name="Dhargay N."/>
            <person name="Dooley K."/>
            <person name="Dooley E."/>
            <person name="Doricent M."/>
            <person name="Dorje P."/>
            <person name="Dorjee K."/>
            <person name="Dupes A."/>
            <person name="Elong R."/>
            <person name="Falk J."/>
            <person name="Farina A."/>
            <person name="Faro S."/>
            <person name="Ferguson D."/>
            <person name="Fisher S."/>
            <person name="Foley C.D."/>
            <person name="Franke A."/>
            <person name="Friedrich D."/>
            <person name="Gadbois L."/>
            <person name="Gearin G."/>
            <person name="Gearin C.R."/>
            <person name="Giannoukos G."/>
            <person name="Goode T."/>
            <person name="Graham J."/>
            <person name="Grandbois E."/>
            <person name="Grewal S."/>
            <person name="Gyaltsen K."/>
            <person name="Hafez N."/>
            <person name="Hagos B."/>
            <person name="Hall J."/>
            <person name="Henson C."/>
            <person name="Hollinger A."/>
            <person name="Honan T."/>
            <person name="Huard M.D."/>
            <person name="Hughes L."/>
            <person name="Hurhula B."/>
            <person name="Husby M.E."/>
            <person name="Kamat A."/>
            <person name="Kanga B."/>
            <person name="Kashin S."/>
            <person name="Khazanovich D."/>
            <person name="Kisner P."/>
            <person name="Lance K."/>
            <person name="Lara M."/>
            <person name="Lee W."/>
            <person name="Lennon N."/>
            <person name="Letendre F."/>
            <person name="LeVine R."/>
            <person name="Lipovsky A."/>
            <person name="Liu X."/>
            <person name="Liu J."/>
            <person name="Liu S."/>
            <person name="Lokyitsang T."/>
            <person name="Lokyitsang Y."/>
            <person name="Lubonja R."/>
            <person name="Lui A."/>
            <person name="MacDonald P."/>
            <person name="Magnisalis V."/>
            <person name="Maru K."/>
            <person name="Matthews C."/>
            <person name="McCusker W."/>
            <person name="McDonough S."/>
            <person name="Mehta T."/>
            <person name="Meldrim J."/>
            <person name="Meneus L."/>
            <person name="Mihai O."/>
            <person name="Mihalev A."/>
            <person name="Mihova T."/>
            <person name="Mittelman R."/>
            <person name="Mlenga V."/>
            <person name="Montmayeur A."/>
            <person name="Mulrain L."/>
            <person name="Navidi A."/>
            <person name="Naylor J."/>
            <person name="Negash T."/>
            <person name="Nguyen T."/>
            <person name="Nguyen N."/>
            <person name="Nicol R."/>
            <person name="Norbu C."/>
            <person name="Norbu N."/>
            <person name="Novod N."/>
            <person name="O'Neill B."/>
            <person name="Osman S."/>
            <person name="Markiewicz E."/>
            <person name="Oyono O.L."/>
            <person name="Patti C."/>
            <person name="Phunkhang P."/>
            <person name="Pierre F."/>
            <person name="Priest M."/>
            <person name="Raghuraman S."/>
            <person name="Rege F."/>
            <person name="Reyes R."/>
            <person name="Rise C."/>
            <person name="Rogov P."/>
            <person name="Ross K."/>
            <person name="Ryan E."/>
            <person name="Settipalli S."/>
            <person name="Shea T."/>
            <person name="Sherpa N."/>
            <person name="Shi L."/>
            <person name="Shih D."/>
            <person name="Sparrow T."/>
            <person name="Spaulding J."/>
            <person name="Stalker J."/>
            <person name="Stange-Thomann N."/>
            <person name="Stavropoulos S."/>
            <person name="Stone C."/>
            <person name="Strader C."/>
            <person name="Tesfaye S."/>
            <person name="Thomson T."/>
            <person name="Thoulutsang Y."/>
            <person name="Thoulutsang D."/>
            <person name="Topham K."/>
            <person name="Topping I."/>
            <person name="Tsamla T."/>
            <person name="Vassiliev H."/>
            <person name="Vo A."/>
            <person name="Wangchuk T."/>
            <person name="Wangdi T."/>
            <person name="Weiand M."/>
            <person name="Wilkinson J."/>
            <person name="Wilson A."/>
            <person name="Yadav S."/>
            <person name="Young G."/>
            <person name="Yu Q."/>
            <person name="Zembek L."/>
            <person name="Zhong D."/>
            <person name="Zimmer A."/>
            <person name="Zwirko Z."/>
            <person name="Jaffe D.B."/>
            <person name="Alvarez P."/>
            <person name="Brockman W."/>
            <person name="Butler J."/>
            <person name="Chin C."/>
            <person name="Gnerre S."/>
            <person name="Grabherr M."/>
            <person name="Kleber M."/>
            <person name="Mauceli E."/>
            <person name="MacCallum I."/>
        </authorList>
    </citation>
    <scope>NUCLEOTIDE SEQUENCE [LARGE SCALE GENOMIC DNA]</scope>
    <source>
        <strain evidence="16">Tucson 15287-2541.00</strain>
    </source>
</reference>
<dbReference type="eggNOG" id="KOG0158">
    <property type="taxonomic scope" value="Eukaryota"/>
</dbReference>
<keyword evidence="11 14" id="KW-0503">Monooxygenase</keyword>
<dbReference type="InterPro" id="IPR002401">
    <property type="entry name" value="Cyt_P450_E_grp-I"/>
</dbReference>
<evidence type="ECO:0000256" key="2">
    <source>
        <dbReference type="ARBA" id="ARBA00004174"/>
    </source>
</evidence>
<dbReference type="FunFam" id="1.10.630.10:FF:000042">
    <property type="entry name" value="Cytochrome P450"/>
    <property type="match status" value="1"/>
</dbReference>
<comment type="subcellular location">
    <subcellularLocation>
        <location evidence="3">Endoplasmic reticulum membrane</location>
        <topology evidence="3">Peripheral membrane protein</topology>
    </subcellularLocation>
    <subcellularLocation>
        <location evidence="2">Microsome membrane</location>
        <topology evidence="2">Peripheral membrane protein</topology>
    </subcellularLocation>
</comment>
<evidence type="ECO:0000256" key="14">
    <source>
        <dbReference type="RuleBase" id="RU000461"/>
    </source>
</evidence>
<evidence type="ECO:0000256" key="11">
    <source>
        <dbReference type="ARBA" id="ARBA00023033"/>
    </source>
</evidence>
<dbReference type="GO" id="GO:0016705">
    <property type="term" value="F:oxidoreductase activity, acting on paired donors, with incorporation or reduction of molecular oxygen"/>
    <property type="evidence" value="ECO:0007669"/>
    <property type="project" value="InterPro"/>
</dbReference>
<dbReference type="STRING" id="7222.B4J493"/>
<evidence type="ECO:0000256" key="6">
    <source>
        <dbReference type="ARBA" id="ARBA00022723"/>
    </source>
</evidence>
<dbReference type="GO" id="GO:0046680">
    <property type="term" value="P:response to DDT"/>
    <property type="evidence" value="ECO:0007669"/>
    <property type="project" value="TreeGrafter"/>
</dbReference>
<keyword evidence="7" id="KW-0256">Endoplasmic reticulum</keyword>
<dbReference type="GO" id="GO:0005506">
    <property type="term" value="F:iron ion binding"/>
    <property type="evidence" value="ECO:0007669"/>
    <property type="project" value="InterPro"/>
</dbReference>
<dbReference type="AlphaFoldDB" id="B4J493"/>
<dbReference type="GO" id="GO:0020037">
    <property type="term" value="F:heme binding"/>
    <property type="evidence" value="ECO:0007669"/>
    <property type="project" value="InterPro"/>
</dbReference>
<keyword evidence="9 14" id="KW-0560">Oxidoreductase</keyword>
<evidence type="ECO:0000256" key="1">
    <source>
        <dbReference type="ARBA" id="ARBA00001971"/>
    </source>
</evidence>
<dbReference type="InterPro" id="IPR017972">
    <property type="entry name" value="Cyt_P450_CS"/>
</dbReference>
<dbReference type="Pfam" id="PF00067">
    <property type="entry name" value="p450"/>
    <property type="match status" value="1"/>
</dbReference>
<comment type="cofactor">
    <cofactor evidence="1 13">
        <name>heme</name>
        <dbReference type="ChEBI" id="CHEBI:30413"/>
    </cofactor>
</comment>
<dbReference type="OrthoDB" id="2789670at2759"/>
<protein>
    <submittedName>
        <fullName evidence="15">GH20935</fullName>
    </submittedName>
</protein>
<proteinExistence type="inferred from homology"/>